<dbReference type="Pfam" id="PF01032">
    <property type="entry name" value="FecCD"/>
    <property type="match status" value="1"/>
</dbReference>
<evidence type="ECO:0000256" key="4">
    <source>
        <dbReference type="ARBA" id="ARBA00022475"/>
    </source>
</evidence>
<feature type="transmembrane region" description="Helical" evidence="8">
    <location>
        <begin position="207"/>
        <end position="224"/>
    </location>
</feature>
<feature type="transmembrane region" description="Helical" evidence="8">
    <location>
        <begin position="20"/>
        <end position="43"/>
    </location>
</feature>
<feature type="transmembrane region" description="Helical" evidence="8">
    <location>
        <begin position="319"/>
        <end position="340"/>
    </location>
</feature>
<keyword evidence="7 8" id="KW-0472">Membrane</keyword>
<keyword evidence="10" id="KW-1185">Reference proteome</keyword>
<evidence type="ECO:0000256" key="1">
    <source>
        <dbReference type="ARBA" id="ARBA00004651"/>
    </source>
</evidence>
<protein>
    <submittedName>
        <fullName evidence="9">FecCD family ABC transporter permease</fullName>
    </submittedName>
</protein>
<evidence type="ECO:0000313" key="9">
    <source>
        <dbReference type="EMBL" id="MFC4077654.1"/>
    </source>
</evidence>
<keyword evidence="5 8" id="KW-0812">Transmembrane</keyword>
<dbReference type="SUPFAM" id="SSF81345">
    <property type="entry name" value="ABC transporter involved in vitamin B12 uptake, BtuC"/>
    <property type="match status" value="1"/>
</dbReference>
<reference evidence="10" key="1">
    <citation type="journal article" date="2019" name="Int. J. Syst. Evol. Microbiol.">
        <title>The Global Catalogue of Microorganisms (GCM) 10K type strain sequencing project: providing services to taxonomists for standard genome sequencing and annotation.</title>
        <authorList>
            <consortium name="The Broad Institute Genomics Platform"/>
            <consortium name="The Broad Institute Genome Sequencing Center for Infectious Disease"/>
            <person name="Wu L."/>
            <person name="Ma J."/>
        </authorList>
    </citation>
    <scope>NUCLEOTIDE SEQUENCE [LARGE SCALE GENOMIC DNA]</scope>
    <source>
        <strain evidence="10">IBRC-M 10813</strain>
    </source>
</reference>
<comment type="caution">
    <text evidence="9">The sequence shown here is derived from an EMBL/GenBank/DDBJ whole genome shotgun (WGS) entry which is preliminary data.</text>
</comment>
<dbReference type="PANTHER" id="PTHR30472:SF24">
    <property type="entry name" value="FERRIC ENTEROBACTIN TRANSPORT SYSTEM PERMEASE PROTEIN FEPG"/>
    <property type="match status" value="1"/>
</dbReference>
<feature type="transmembrane region" description="Helical" evidence="8">
    <location>
        <begin position="163"/>
        <end position="187"/>
    </location>
</feature>
<sequence>MMKHVTIRCQSLPISAQLSLRALTLILALTCLCGALLIISVGVGEMTILPLDAGKALIGIGNPADEMIIQTLRLPRVLTALLIGIAMALSGSILQGVMRNPLASPDVIGITGGASVAAVAALTLFTGSAASWLPVAALIGGSLTALLIYFLAWKKGISPLRLVLIGVGINAAANGLTTLLLILSPIYATNQAMVWLAGSVYASSWETVNLFLPWLILFTLLALLSSRHLNAQQMGDAVAAGIGHAVQRQRLLLILISVALASSAVAVAGPIAFVGLMSPHIARLLTGPSYGQLLPVAGLTGGFLVMAADLIARTAFSPLDLPAGLFTAALGAPFLILLLYRSGRQS</sequence>
<dbReference type="RefSeq" id="WP_380705461.1">
    <property type="nucleotide sequence ID" value="NZ_JBHSAP010000015.1"/>
</dbReference>
<feature type="transmembrane region" description="Helical" evidence="8">
    <location>
        <begin position="293"/>
        <end position="312"/>
    </location>
</feature>
<dbReference type="Gene3D" id="1.10.3470.10">
    <property type="entry name" value="ABC transporter involved in vitamin B12 uptake, BtuC"/>
    <property type="match status" value="1"/>
</dbReference>
<accession>A0ABV8JNU9</accession>
<keyword evidence="6 8" id="KW-1133">Transmembrane helix</keyword>
<dbReference type="EMBL" id="JBHSAP010000015">
    <property type="protein sequence ID" value="MFC4077654.1"/>
    <property type="molecule type" value="Genomic_DNA"/>
</dbReference>
<proteinExistence type="inferred from homology"/>
<dbReference type="CDD" id="cd06550">
    <property type="entry name" value="TM_ABC_iron-siderophores_like"/>
    <property type="match status" value="1"/>
</dbReference>
<comment type="subcellular location">
    <subcellularLocation>
        <location evidence="1">Cell membrane</location>
        <topology evidence="1">Multi-pass membrane protein</topology>
    </subcellularLocation>
</comment>
<evidence type="ECO:0000256" key="6">
    <source>
        <dbReference type="ARBA" id="ARBA00022989"/>
    </source>
</evidence>
<feature type="transmembrane region" description="Helical" evidence="8">
    <location>
        <begin position="77"/>
        <end position="95"/>
    </location>
</feature>
<evidence type="ECO:0000313" key="10">
    <source>
        <dbReference type="Proteomes" id="UP001595843"/>
    </source>
</evidence>
<gene>
    <name evidence="9" type="ORF">ACFOUO_12680</name>
</gene>
<evidence type="ECO:0000256" key="2">
    <source>
        <dbReference type="ARBA" id="ARBA00007935"/>
    </source>
</evidence>
<feature type="transmembrane region" description="Helical" evidence="8">
    <location>
        <begin position="251"/>
        <end position="273"/>
    </location>
</feature>
<dbReference type="InterPro" id="IPR000522">
    <property type="entry name" value="ABC_transptr_permease_BtuC"/>
</dbReference>
<keyword evidence="4" id="KW-1003">Cell membrane</keyword>
<feature type="transmembrane region" description="Helical" evidence="8">
    <location>
        <begin position="107"/>
        <end position="125"/>
    </location>
</feature>
<evidence type="ECO:0000256" key="5">
    <source>
        <dbReference type="ARBA" id="ARBA00022692"/>
    </source>
</evidence>
<evidence type="ECO:0000256" key="3">
    <source>
        <dbReference type="ARBA" id="ARBA00022448"/>
    </source>
</evidence>
<evidence type="ECO:0000256" key="7">
    <source>
        <dbReference type="ARBA" id="ARBA00023136"/>
    </source>
</evidence>
<dbReference type="PANTHER" id="PTHR30472">
    <property type="entry name" value="FERRIC ENTEROBACTIN TRANSPORT SYSTEM PERMEASE PROTEIN"/>
    <property type="match status" value="1"/>
</dbReference>
<comment type="similarity">
    <text evidence="2">Belongs to the binding-protein-dependent transport system permease family. FecCD subfamily.</text>
</comment>
<keyword evidence="3" id="KW-0813">Transport</keyword>
<organism evidence="9 10">
    <name type="scientific">Salinithrix halophila</name>
    <dbReference type="NCBI Taxonomy" id="1485204"/>
    <lineage>
        <taxon>Bacteria</taxon>
        <taxon>Bacillati</taxon>
        <taxon>Bacillota</taxon>
        <taxon>Bacilli</taxon>
        <taxon>Bacillales</taxon>
        <taxon>Thermoactinomycetaceae</taxon>
        <taxon>Salinithrix</taxon>
    </lineage>
</organism>
<evidence type="ECO:0000256" key="8">
    <source>
        <dbReference type="SAM" id="Phobius"/>
    </source>
</evidence>
<dbReference type="Proteomes" id="UP001595843">
    <property type="component" value="Unassembled WGS sequence"/>
</dbReference>
<dbReference type="InterPro" id="IPR037294">
    <property type="entry name" value="ABC_BtuC-like"/>
</dbReference>
<name>A0ABV8JNU9_9BACL</name>
<feature type="transmembrane region" description="Helical" evidence="8">
    <location>
        <begin position="131"/>
        <end position="151"/>
    </location>
</feature>